<feature type="compositionally biased region" description="Gly residues" evidence="4">
    <location>
        <begin position="1"/>
        <end position="14"/>
    </location>
</feature>
<dbReference type="Proteomes" id="UP000562352">
    <property type="component" value="Unassembled WGS sequence"/>
</dbReference>
<evidence type="ECO:0000313" key="7">
    <source>
        <dbReference type="Proteomes" id="UP000562352"/>
    </source>
</evidence>
<accession>A0A841DDY4</accession>
<dbReference type="Gene3D" id="1.10.730.10">
    <property type="entry name" value="Isoleucyl-tRNA Synthetase, Domain 1"/>
    <property type="match status" value="1"/>
</dbReference>
<feature type="region of interest" description="Disordered" evidence="4">
    <location>
        <begin position="1"/>
        <end position="47"/>
    </location>
</feature>
<dbReference type="EMBL" id="JACHJJ010000017">
    <property type="protein sequence ID" value="MBB5965496.1"/>
    <property type="molecule type" value="Genomic_DNA"/>
</dbReference>
<dbReference type="GO" id="GO:0004814">
    <property type="term" value="F:arginine-tRNA ligase activity"/>
    <property type="evidence" value="ECO:0007669"/>
    <property type="project" value="UniProtKB-EC"/>
</dbReference>
<dbReference type="RefSeq" id="WP_184944942.1">
    <property type="nucleotide sequence ID" value="NZ_BAAAWZ010000001.1"/>
</dbReference>
<name>A0A841DDY4_PLAVE</name>
<sequence>MGGDGGGDGGGGGQAPPAGRRGTPGWLGTPGRLGEVLGAPPAPQGTWETEACYVSPAALRRGEPPQELAGRLRALPGVAAVRVRANGFLEIVVAVPGELVEEIGPHRGAGAAARDGRAPWADSPLTWDNPGFVVGYAHARAVAVQRWAAELGVAGEFRPELLDGGRDRAVLRLLAELEGRRASRDPGWAAYAEQLALAYHDAFERAPALPAGDEEPSALHVARVRLARAVRDVLAEATAAVGVVVPDRL</sequence>
<dbReference type="SMART" id="SM00836">
    <property type="entry name" value="DALR_1"/>
    <property type="match status" value="1"/>
</dbReference>
<evidence type="ECO:0000256" key="1">
    <source>
        <dbReference type="ARBA" id="ARBA00022598"/>
    </source>
</evidence>
<evidence type="ECO:0000256" key="4">
    <source>
        <dbReference type="SAM" id="MobiDB-lite"/>
    </source>
</evidence>
<dbReference type="AlphaFoldDB" id="A0A841DDY4"/>
<dbReference type="Pfam" id="PF05746">
    <property type="entry name" value="DALR_1"/>
    <property type="match status" value="1"/>
</dbReference>
<evidence type="ECO:0000259" key="5">
    <source>
        <dbReference type="SMART" id="SM00836"/>
    </source>
</evidence>
<reference evidence="6 7" key="1">
    <citation type="submission" date="2020-08" db="EMBL/GenBank/DDBJ databases">
        <title>Genomic Encyclopedia of Type Strains, Phase III (KMG-III): the genomes of soil and plant-associated and newly described type strains.</title>
        <authorList>
            <person name="Whitman W."/>
        </authorList>
    </citation>
    <scope>NUCLEOTIDE SEQUENCE [LARGE SCALE GENOMIC DNA]</scope>
    <source>
        <strain evidence="6 7">CECT 3303</strain>
    </source>
</reference>
<comment type="caution">
    <text evidence="6">The sequence shown here is derived from an EMBL/GenBank/DDBJ whole genome shotgun (WGS) entry which is preliminary data.</text>
</comment>
<proteinExistence type="predicted"/>
<evidence type="ECO:0000313" key="6">
    <source>
        <dbReference type="EMBL" id="MBB5965496.1"/>
    </source>
</evidence>
<keyword evidence="7" id="KW-1185">Reference proteome</keyword>
<keyword evidence="6" id="KW-0030">Aminoacyl-tRNA synthetase</keyword>
<dbReference type="GO" id="GO:0005524">
    <property type="term" value="F:ATP binding"/>
    <property type="evidence" value="ECO:0007669"/>
    <property type="project" value="UniProtKB-KW"/>
</dbReference>
<dbReference type="GO" id="GO:0006420">
    <property type="term" value="P:arginyl-tRNA aminoacylation"/>
    <property type="evidence" value="ECO:0007669"/>
    <property type="project" value="InterPro"/>
</dbReference>
<feature type="domain" description="DALR anticodon binding" evidence="5">
    <location>
        <begin position="134"/>
        <end position="249"/>
    </location>
</feature>
<protein>
    <submittedName>
        <fullName evidence="6">Arginyl-tRNA synthetase</fullName>
        <ecNumber evidence="6">6.1.1.19</ecNumber>
    </submittedName>
</protein>
<keyword evidence="2" id="KW-0547">Nucleotide-binding</keyword>
<keyword evidence="1 6" id="KW-0436">Ligase</keyword>
<keyword evidence="3" id="KW-0067">ATP-binding</keyword>
<dbReference type="InterPro" id="IPR009080">
    <property type="entry name" value="tRNAsynth_Ia_anticodon-bd"/>
</dbReference>
<dbReference type="SUPFAM" id="SSF47323">
    <property type="entry name" value="Anticodon-binding domain of a subclass of class I aminoacyl-tRNA synthetases"/>
    <property type="match status" value="1"/>
</dbReference>
<evidence type="ECO:0000256" key="2">
    <source>
        <dbReference type="ARBA" id="ARBA00022741"/>
    </source>
</evidence>
<dbReference type="InterPro" id="IPR008909">
    <property type="entry name" value="DALR_anticod-bd"/>
</dbReference>
<gene>
    <name evidence="6" type="ORF">FHS22_004786</name>
</gene>
<dbReference type="EC" id="6.1.1.19" evidence="6"/>
<organism evidence="6 7">
    <name type="scientific">Planomonospora venezuelensis</name>
    <dbReference type="NCBI Taxonomy" id="1999"/>
    <lineage>
        <taxon>Bacteria</taxon>
        <taxon>Bacillati</taxon>
        <taxon>Actinomycetota</taxon>
        <taxon>Actinomycetes</taxon>
        <taxon>Streptosporangiales</taxon>
        <taxon>Streptosporangiaceae</taxon>
        <taxon>Planomonospora</taxon>
    </lineage>
</organism>
<evidence type="ECO:0000256" key="3">
    <source>
        <dbReference type="ARBA" id="ARBA00022840"/>
    </source>
</evidence>